<protein>
    <submittedName>
        <fullName evidence="1">Uncharacterized protein</fullName>
    </submittedName>
</protein>
<proteinExistence type="predicted"/>
<gene>
    <name evidence="1" type="ORF">MC7420_258</name>
</gene>
<sequence>MGKQECDTVENTGFSRSVDPHQDCRFSLMELQRQIADATERVDFQALDFHGL</sequence>
<dbReference type="EMBL" id="DS989844">
    <property type="protein sequence ID" value="EDX77121.1"/>
    <property type="molecule type" value="Genomic_DNA"/>
</dbReference>
<evidence type="ECO:0000313" key="1">
    <source>
        <dbReference type="EMBL" id="EDX77121.1"/>
    </source>
</evidence>
<accession>B4VLH4</accession>
<dbReference type="AlphaFoldDB" id="B4VLH4"/>
<dbReference type="Proteomes" id="UP000003835">
    <property type="component" value="Unassembled WGS sequence"/>
</dbReference>
<dbReference type="HOGENOM" id="CLU_3078715_0_0_3"/>
<evidence type="ECO:0000313" key="2">
    <source>
        <dbReference type="Proteomes" id="UP000003835"/>
    </source>
</evidence>
<organism evidence="1 2">
    <name type="scientific">Coleofasciculus chthonoplastes PCC 7420</name>
    <dbReference type="NCBI Taxonomy" id="118168"/>
    <lineage>
        <taxon>Bacteria</taxon>
        <taxon>Bacillati</taxon>
        <taxon>Cyanobacteriota</taxon>
        <taxon>Cyanophyceae</taxon>
        <taxon>Coleofasciculales</taxon>
        <taxon>Coleofasciculaceae</taxon>
        <taxon>Coleofasciculus</taxon>
    </lineage>
</organism>
<name>B4VLH4_9CYAN</name>
<reference evidence="1 2" key="1">
    <citation type="submission" date="2008-07" db="EMBL/GenBank/DDBJ databases">
        <authorList>
            <person name="Tandeau de Marsac N."/>
            <person name="Ferriera S."/>
            <person name="Johnson J."/>
            <person name="Kravitz S."/>
            <person name="Beeson K."/>
            <person name="Sutton G."/>
            <person name="Rogers Y.-H."/>
            <person name="Friedman R."/>
            <person name="Frazier M."/>
            <person name="Venter J.C."/>
        </authorList>
    </citation>
    <scope>NUCLEOTIDE SEQUENCE [LARGE SCALE GENOMIC DNA]</scope>
    <source>
        <strain evidence="1 2">PCC 7420</strain>
    </source>
</reference>
<keyword evidence="2" id="KW-1185">Reference proteome</keyword>